<gene>
    <name evidence="1" type="ORF">PILCRDRAFT_828412</name>
</gene>
<sequence length="108" mass="11947">MWAFTRSMVADGGINANRHAVRRKELDSIVILGKPPGQSRLAALMTHGRETQLEHKMGQEYIGVQQLGARAWYTSKCKIALIICSGMGGRILSVVVMDGRIIDVYISF</sequence>
<name>A0A0C3AK53_PILCF</name>
<dbReference type="AlphaFoldDB" id="A0A0C3AK53"/>
<dbReference type="InParanoid" id="A0A0C3AK53"/>
<organism evidence="1 2">
    <name type="scientific">Piloderma croceum (strain F 1598)</name>
    <dbReference type="NCBI Taxonomy" id="765440"/>
    <lineage>
        <taxon>Eukaryota</taxon>
        <taxon>Fungi</taxon>
        <taxon>Dikarya</taxon>
        <taxon>Basidiomycota</taxon>
        <taxon>Agaricomycotina</taxon>
        <taxon>Agaricomycetes</taxon>
        <taxon>Agaricomycetidae</taxon>
        <taxon>Atheliales</taxon>
        <taxon>Atheliaceae</taxon>
        <taxon>Piloderma</taxon>
    </lineage>
</organism>
<accession>A0A0C3AK53</accession>
<evidence type="ECO:0000313" key="1">
    <source>
        <dbReference type="EMBL" id="KIM74253.1"/>
    </source>
</evidence>
<dbReference type="EMBL" id="KN833064">
    <property type="protein sequence ID" value="KIM74253.1"/>
    <property type="molecule type" value="Genomic_DNA"/>
</dbReference>
<keyword evidence="2" id="KW-1185">Reference proteome</keyword>
<protein>
    <submittedName>
        <fullName evidence="1">Uncharacterized protein</fullName>
    </submittedName>
</protein>
<evidence type="ECO:0000313" key="2">
    <source>
        <dbReference type="Proteomes" id="UP000054166"/>
    </source>
</evidence>
<reference evidence="1 2" key="1">
    <citation type="submission" date="2014-04" db="EMBL/GenBank/DDBJ databases">
        <authorList>
            <consortium name="DOE Joint Genome Institute"/>
            <person name="Kuo A."/>
            <person name="Tarkka M."/>
            <person name="Buscot F."/>
            <person name="Kohler A."/>
            <person name="Nagy L.G."/>
            <person name="Floudas D."/>
            <person name="Copeland A."/>
            <person name="Barry K.W."/>
            <person name="Cichocki N."/>
            <person name="Veneault-Fourrey C."/>
            <person name="LaButti K."/>
            <person name="Lindquist E.A."/>
            <person name="Lipzen A."/>
            <person name="Lundell T."/>
            <person name="Morin E."/>
            <person name="Murat C."/>
            <person name="Sun H."/>
            <person name="Tunlid A."/>
            <person name="Henrissat B."/>
            <person name="Grigoriev I.V."/>
            <person name="Hibbett D.S."/>
            <person name="Martin F."/>
            <person name="Nordberg H.P."/>
            <person name="Cantor M.N."/>
            <person name="Hua S.X."/>
        </authorList>
    </citation>
    <scope>NUCLEOTIDE SEQUENCE [LARGE SCALE GENOMIC DNA]</scope>
    <source>
        <strain evidence="1 2">F 1598</strain>
    </source>
</reference>
<dbReference type="Proteomes" id="UP000054166">
    <property type="component" value="Unassembled WGS sequence"/>
</dbReference>
<proteinExistence type="predicted"/>
<reference evidence="2" key="2">
    <citation type="submission" date="2015-01" db="EMBL/GenBank/DDBJ databases">
        <title>Evolutionary Origins and Diversification of the Mycorrhizal Mutualists.</title>
        <authorList>
            <consortium name="DOE Joint Genome Institute"/>
            <consortium name="Mycorrhizal Genomics Consortium"/>
            <person name="Kohler A."/>
            <person name="Kuo A."/>
            <person name="Nagy L.G."/>
            <person name="Floudas D."/>
            <person name="Copeland A."/>
            <person name="Barry K.W."/>
            <person name="Cichocki N."/>
            <person name="Veneault-Fourrey C."/>
            <person name="LaButti K."/>
            <person name="Lindquist E.A."/>
            <person name="Lipzen A."/>
            <person name="Lundell T."/>
            <person name="Morin E."/>
            <person name="Murat C."/>
            <person name="Riley R."/>
            <person name="Ohm R."/>
            <person name="Sun H."/>
            <person name="Tunlid A."/>
            <person name="Henrissat B."/>
            <person name="Grigoriev I.V."/>
            <person name="Hibbett D.S."/>
            <person name="Martin F."/>
        </authorList>
    </citation>
    <scope>NUCLEOTIDE SEQUENCE [LARGE SCALE GENOMIC DNA]</scope>
    <source>
        <strain evidence="2">F 1598</strain>
    </source>
</reference>
<dbReference type="HOGENOM" id="CLU_2197953_0_0_1"/>